<keyword evidence="11" id="KW-1015">Disulfide bond</keyword>
<keyword evidence="5" id="KW-0964">Secreted</keyword>
<dbReference type="GO" id="GO:0005576">
    <property type="term" value="C:extracellular region"/>
    <property type="evidence" value="ECO:0007669"/>
    <property type="project" value="UniProtKB-SubCell"/>
</dbReference>
<keyword evidence="10" id="KW-0443">Lipid metabolism</keyword>
<dbReference type="SUPFAM" id="SSF48619">
    <property type="entry name" value="Phospholipase A2, PLA2"/>
    <property type="match status" value="1"/>
</dbReference>
<dbReference type="PANTHER" id="PTHR12253">
    <property type="entry name" value="RH14732P"/>
    <property type="match status" value="1"/>
</dbReference>
<name>A0A1W4WFV5_AGRPL</name>
<reference evidence="16" key="1">
    <citation type="submission" date="2025-08" db="UniProtKB">
        <authorList>
            <consortium name="RefSeq"/>
        </authorList>
    </citation>
    <scope>IDENTIFICATION</scope>
    <source>
        <tissue evidence="16">Entire body</tissue>
    </source>
</reference>
<dbReference type="KEGG" id="apln:108732605"/>
<gene>
    <name evidence="16" type="primary">LOC108732605</name>
</gene>
<evidence type="ECO:0000256" key="10">
    <source>
        <dbReference type="ARBA" id="ARBA00023098"/>
    </source>
</evidence>
<dbReference type="InterPro" id="IPR016090">
    <property type="entry name" value="PLA2-like_dom"/>
</dbReference>
<dbReference type="InterPro" id="IPR036444">
    <property type="entry name" value="PLipase_A2_dom_sf"/>
</dbReference>
<evidence type="ECO:0000313" key="15">
    <source>
        <dbReference type="Proteomes" id="UP000192223"/>
    </source>
</evidence>
<evidence type="ECO:0000256" key="3">
    <source>
        <dbReference type="ARBA" id="ARBA00013278"/>
    </source>
</evidence>
<dbReference type="GO" id="GO:0016042">
    <property type="term" value="P:lipid catabolic process"/>
    <property type="evidence" value="ECO:0007669"/>
    <property type="project" value="UniProtKB-KW"/>
</dbReference>
<dbReference type="FunFam" id="1.20.90.10:FF:000002">
    <property type="entry name" value="Phospholipase A2 group III"/>
    <property type="match status" value="1"/>
</dbReference>
<evidence type="ECO:0000256" key="7">
    <source>
        <dbReference type="ARBA" id="ARBA00022801"/>
    </source>
</evidence>
<dbReference type="OrthoDB" id="6501032at2759"/>
<dbReference type="CDD" id="cd04704">
    <property type="entry name" value="PLA2_bee_venom_like"/>
    <property type="match status" value="1"/>
</dbReference>
<keyword evidence="9" id="KW-0442">Lipid degradation</keyword>
<dbReference type="PROSITE" id="PS00118">
    <property type="entry name" value="PA2_HIS"/>
    <property type="match status" value="1"/>
</dbReference>
<dbReference type="Pfam" id="PF05826">
    <property type="entry name" value="Phospholip_A2_2"/>
    <property type="match status" value="1"/>
</dbReference>
<evidence type="ECO:0000313" key="16">
    <source>
        <dbReference type="RefSeq" id="XP_018318993.1"/>
    </source>
</evidence>
<dbReference type="STRING" id="224129.A0A1W4WFV5"/>
<dbReference type="AlphaFoldDB" id="A0A1W4WFV5"/>
<dbReference type="Gene3D" id="1.20.90.10">
    <property type="entry name" value="Phospholipase A2 domain"/>
    <property type="match status" value="1"/>
</dbReference>
<keyword evidence="6" id="KW-0479">Metal-binding</keyword>
<dbReference type="GO" id="GO:0004623">
    <property type="term" value="F:phospholipase A2 activity"/>
    <property type="evidence" value="ECO:0007669"/>
    <property type="project" value="UniProtKB-EC"/>
</dbReference>
<evidence type="ECO:0000256" key="12">
    <source>
        <dbReference type="ARBA" id="ARBA00029903"/>
    </source>
</evidence>
<feature type="chain" id="PRO_5010719995" description="Phospholipase A2" evidence="13">
    <location>
        <begin position="23"/>
        <end position="271"/>
    </location>
</feature>
<evidence type="ECO:0000256" key="8">
    <source>
        <dbReference type="ARBA" id="ARBA00022837"/>
    </source>
</evidence>
<dbReference type="GO" id="GO:0050482">
    <property type="term" value="P:arachidonate secretion"/>
    <property type="evidence" value="ECO:0007669"/>
    <property type="project" value="InterPro"/>
</dbReference>
<evidence type="ECO:0000256" key="13">
    <source>
        <dbReference type="SAM" id="SignalP"/>
    </source>
</evidence>
<dbReference type="GeneID" id="108732605"/>
<dbReference type="EC" id="3.1.1.4" evidence="3"/>
<protein>
    <recommendedName>
        <fullName evidence="4">Phospholipase A2</fullName>
        <ecNumber evidence="3">3.1.1.4</ecNumber>
    </recommendedName>
    <alternativeName>
        <fullName evidence="12">Phosphatidylcholine 2-acylhydrolase</fullName>
    </alternativeName>
</protein>
<evidence type="ECO:0000256" key="6">
    <source>
        <dbReference type="ARBA" id="ARBA00022723"/>
    </source>
</evidence>
<dbReference type="GO" id="GO:0046872">
    <property type="term" value="F:metal ion binding"/>
    <property type="evidence" value="ECO:0007669"/>
    <property type="project" value="UniProtKB-KW"/>
</dbReference>
<comment type="cofactor">
    <cofactor evidence="1">
        <name>Ca(2+)</name>
        <dbReference type="ChEBI" id="CHEBI:29108"/>
    </cofactor>
</comment>
<evidence type="ECO:0000256" key="2">
    <source>
        <dbReference type="ARBA" id="ARBA00004613"/>
    </source>
</evidence>
<proteinExistence type="predicted"/>
<evidence type="ECO:0000259" key="14">
    <source>
        <dbReference type="Pfam" id="PF05826"/>
    </source>
</evidence>
<evidence type="ECO:0000256" key="1">
    <source>
        <dbReference type="ARBA" id="ARBA00001913"/>
    </source>
</evidence>
<evidence type="ECO:0000256" key="5">
    <source>
        <dbReference type="ARBA" id="ARBA00022525"/>
    </source>
</evidence>
<dbReference type="InParanoid" id="A0A1W4WFV5"/>
<organism evidence="15 16">
    <name type="scientific">Agrilus planipennis</name>
    <name type="common">Emerald ash borer</name>
    <name type="synonym">Agrilus marcopoli</name>
    <dbReference type="NCBI Taxonomy" id="224129"/>
    <lineage>
        <taxon>Eukaryota</taxon>
        <taxon>Metazoa</taxon>
        <taxon>Ecdysozoa</taxon>
        <taxon>Arthropoda</taxon>
        <taxon>Hexapoda</taxon>
        <taxon>Insecta</taxon>
        <taxon>Pterygota</taxon>
        <taxon>Neoptera</taxon>
        <taxon>Endopterygota</taxon>
        <taxon>Coleoptera</taxon>
        <taxon>Polyphaga</taxon>
        <taxon>Elateriformia</taxon>
        <taxon>Buprestoidea</taxon>
        <taxon>Buprestidae</taxon>
        <taxon>Agrilinae</taxon>
        <taxon>Agrilus</taxon>
    </lineage>
</organism>
<sequence length="271" mass="30689">MISSDIIGLLVFVGIIVFDVDCKTSFPVNFTAFFDKFNKKENPKPELKGYSGKRTYNESARMVYYHDQTVAVVELGDNKLLLTCEFIEIYEPDEVTKVLGESLKNTNIAMISFEEMLKLMSQCWQLENHYLNTTKVTANVEDTQLLNRGLLPSNPFALFSGIIPGTKWCGTGDIAMSYYDLGSEISTDRCCRAHDLCPVKIRAYSKRYNLTNDSLYTKSHCACDDVLYSCLKQADSPSANLLGNIYFNLVQVPCLNDTSSGRQFNKIRRNF</sequence>
<dbReference type="InterPro" id="IPR033113">
    <property type="entry name" value="PLA2_histidine"/>
</dbReference>
<feature type="domain" description="Phospholipase A2-like central" evidence="14">
    <location>
        <begin position="162"/>
        <end position="256"/>
    </location>
</feature>
<evidence type="ECO:0000256" key="4">
    <source>
        <dbReference type="ARBA" id="ARBA00021721"/>
    </source>
</evidence>
<dbReference type="Proteomes" id="UP000192223">
    <property type="component" value="Unplaced"/>
</dbReference>
<comment type="subcellular location">
    <subcellularLocation>
        <location evidence="2">Secreted</location>
    </subcellularLocation>
</comment>
<keyword evidence="8" id="KW-0106">Calcium</keyword>
<keyword evidence="7" id="KW-0378">Hydrolase</keyword>
<dbReference type="CTD" id="116178270"/>
<keyword evidence="15" id="KW-1185">Reference proteome</keyword>
<dbReference type="GO" id="GO:0006644">
    <property type="term" value="P:phospholipid metabolic process"/>
    <property type="evidence" value="ECO:0007669"/>
    <property type="project" value="InterPro"/>
</dbReference>
<feature type="signal peptide" evidence="13">
    <location>
        <begin position="1"/>
        <end position="22"/>
    </location>
</feature>
<keyword evidence="13" id="KW-0732">Signal</keyword>
<evidence type="ECO:0000256" key="11">
    <source>
        <dbReference type="ARBA" id="ARBA00023157"/>
    </source>
</evidence>
<accession>A0A1W4WFV5</accession>
<dbReference type="RefSeq" id="XP_018318993.1">
    <property type="nucleotide sequence ID" value="XM_018463491.2"/>
</dbReference>
<evidence type="ECO:0000256" key="9">
    <source>
        <dbReference type="ARBA" id="ARBA00022963"/>
    </source>
</evidence>